<evidence type="ECO:0000313" key="2">
    <source>
        <dbReference type="Proteomes" id="UP000667802"/>
    </source>
</evidence>
<name>A0AAP5IEU8_9CYAN</name>
<gene>
    <name evidence="1" type="ORF">G7B40_037840</name>
</gene>
<protein>
    <submittedName>
        <fullName evidence="1">Uncharacterized protein</fullName>
    </submittedName>
</protein>
<dbReference type="Proteomes" id="UP000667802">
    <property type="component" value="Unassembled WGS sequence"/>
</dbReference>
<dbReference type="AlphaFoldDB" id="A0AAP5IEU8"/>
<evidence type="ECO:0000313" key="1">
    <source>
        <dbReference type="EMBL" id="MDR9900271.1"/>
    </source>
</evidence>
<keyword evidence="2" id="KW-1185">Reference proteome</keyword>
<sequence length="78" mass="9069">MSWDREYTVRMDHLKSLEYSDADCERMKEGCDRITRLCTSGRLEDAAISVLKQLGEVKRPYLTPLEEKLLGLVEQEYG</sequence>
<reference evidence="2" key="1">
    <citation type="journal article" date="2021" name="Science">
        <title>Hunting the eagle killer: A cyanobacterial neurotoxin causes vacuolar myelinopathy.</title>
        <authorList>
            <person name="Breinlinger S."/>
            <person name="Phillips T.J."/>
            <person name="Haram B.N."/>
            <person name="Mares J."/>
            <person name="Martinez Yerena J.A."/>
            <person name="Hrouzek P."/>
            <person name="Sobotka R."/>
            <person name="Henderson W.M."/>
            <person name="Schmieder P."/>
            <person name="Williams S.M."/>
            <person name="Lauderdale J.D."/>
            <person name="Wilde H.D."/>
            <person name="Gerrin W."/>
            <person name="Kust A."/>
            <person name="Washington J.W."/>
            <person name="Wagner C."/>
            <person name="Geier B."/>
            <person name="Liebeke M."/>
            <person name="Enke H."/>
            <person name="Niedermeyer T.H.J."/>
            <person name="Wilde S.B."/>
        </authorList>
    </citation>
    <scope>NUCLEOTIDE SEQUENCE [LARGE SCALE GENOMIC DNA]</scope>
    <source>
        <strain evidence="2">Thurmond2011</strain>
    </source>
</reference>
<dbReference type="EMBL" id="JAALHA020000032">
    <property type="protein sequence ID" value="MDR9900271.1"/>
    <property type="molecule type" value="Genomic_DNA"/>
</dbReference>
<comment type="caution">
    <text evidence="1">The sequence shown here is derived from an EMBL/GenBank/DDBJ whole genome shotgun (WGS) entry which is preliminary data.</text>
</comment>
<organism evidence="1 2">
    <name type="scientific">Aetokthonos hydrillicola Thurmond2011</name>
    <dbReference type="NCBI Taxonomy" id="2712845"/>
    <lineage>
        <taxon>Bacteria</taxon>
        <taxon>Bacillati</taxon>
        <taxon>Cyanobacteriota</taxon>
        <taxon>Cyanophyceae</taxon>
        <taxon>Nostocales</taxon>
        <taxon>Hapalosiphonaceae</taxon>
        <taxon>Aetokthonos</taxon>
    </lineage>
</organism>
<proteinExistence type="predicted"/>
<accession>A0AAP5IEU8</accession>